<dbReference type="Proteomes" id="UP000827092">
    <property type="component" value="Unassembled WGS sequence"/>
</dbReference>
<comment type="caution">
    <text evidence="1">The sequence shown here is derived from an EMBL/GenBank/DDBJ whole genome shotgun (WGS) entry which is preliminary data.</text>
</comment>
<evidence type="ECO:0000313" key="2">
    <source>
        <dbReference type="Proteomes" id="UP000827092"/>
    </source>
</evidence>
<dbReference type="EMBL" id="JAFNEN010000439">
    <property type="protein sequence ID" value="KAG8182947.1"/>
    <property type="molecule type" value="Genomic_DNA"/>
</dbReference>
<sequence>MLAPSTVMILKEINSATKKEICNFLQDNQEESIIHLEQTYQQTFVRKIPQHLQQMLGRAFDLHSLSTTSNQIFSTSTIEENIQVIPQTCTQKHYRVVTSAHDVNRVLGLHPGVSLKAKESLVEMPGLTEYLTTVVDKNNTVEILMVVDYEMTLPTTEDWRAKAQSEVGTHYVSSISYGGRLLVSLRLRPTHTKHLKEVEKAVRSKIPASGAINELFFRSLEHIVNNVHTKASVEYNAWATIAFPHPTTFVEVVNLVRDFEDIVRRVDQGKGTTLKFELTDLNRVQSNYSKFEENTELEWAMEEANEKLEDLRMAEKILKEWRKTEPTMSDEEEELVKAFSEQLKSTKQALTEAIRGLHFDGKSDQFAEAFATYNNLKVNLPYRYTYTLNKCITSIADKSILGRMYIWFIKWWREVLGK</sequence>
<name>A0AAV6UF00_9ARAC</name>
<keyword evidence="2" id="KW-1185">Reference proteome</keyword>
<proteinExistence type="predicted"/>
<evidence type="ECO:0000313" key="1">
    <source>
        <dbReference type="EMBL" id="KAG8182947.1"/>
    </source>
</evidence>
<gene>
    <name evidence="1" type="ORF">JTE90_003325</name>
</gene>
<dbReference type="AlphaFoldDB" id="A0AAV6UF00"/>
<accession>A0AAV6UF00</accession>
<reference evidence="1 2" key="1">
    <citation type="journal article" date="2022" name="Nat. Ecol. Evol.">
        <title>A masculinizing supergene underlies an exaggerated male reproductive morph in a spider.</title>
        <authorList>
            <person name="Hendrickx F."/>
            <person name="De Corte Z."/>
            <person name="Sonet G."/>
            <person name="Van Belleghem S.M."/>
            <person name="Kostlbacher S."/>
            <person name="Vangestel C."/>
        </authorList>
    </citation>
    <scope>NUCLEOTIDE SEQUENCE [LARGE SCALE GENOMIC DNA]</scope>
    <source>
        <strain evidence="1">W744_W776</strain>
    </source>
</reference>
<organism evidence="1 2">
    <name type="scientific">Oedothorax gibbosus</name>
    <dbReference type="NCBI Taxonomy" id="931172"/>
    <lineage>
        <taxon>Eukaryota</taxon>
        <taxon>Metazoa</taxon>
        <taxon>Ecdysozoa</taxon>
        <taxon>Arthropoda</taxon>
        <taxon>Chelicerata</taxon>
        <taxon>Arachnida</taxon>
        <taxon>Araneae</taxon>
        <taxon>Araneomorphae</taxon>
        <taxon>Entelegynae</taxon>
        <taxon>Araneoidea</taxon>
        <taxon>Linyphiidae</taxon>
        <taxon>Erigoninae</taxon>
        <taxon>Oedothorax</taxon>
    </lineage>
</organism>
<protein>
    <submittedName>
        <fullName evidence="1">Uncharacterized protein</fullName>
    </submittedName>
</protein>